<gene>
    <name evidence="2" type="ORF">ACFOUY_06140</name>
</gene>
<organism evidence="2 3">
    <name type="scientific">Pedobacter jamesrossensis</name>
    <dbReference type="NCBI Taxonomy" id="1908238"/>
    <lineage>
        <taxon>Bacteria</taxon>
        <taxon>Pseudomonadati</taxon>
        <taxon>Bacteroidota</taxon>
        <taxon>Sphingobacteriia</taxon>
        <taxon>Sphingobacteriales</taxon>
        <taxon>Sphingobacteriaceae</taxon>
        <taxon>Pedobacter</taxon>
    </lineage>
</organism>
<reference evidence="3" key="1">
    <citation type="journal article" date="2019" name="Int. J. Syst. Evol. Microbiol.">
        <title>The Global Catalogue of Microorganisms (GCM) 10K type strain sequencing project: providing services to taxonomists for standard genome sequencing and annotation.</title>
        <authorList>
            <consortium name="The Broad Institute Genomics Platform"/>
            <consortium name="The Broad Institute Genome Sequencing Center for Infectious Disease"/>
            <person name="Wu L."/>
            <person name="Ma J."/>
        </authorList>
    </citation>
    <scope>NUCLEOTIDE SEQUENCE [LARGE SCALE GENOMIC DNA]</scope>
    <source>
        <strain evidence="3">CCM 8689</strain>
    </source>
</reference>
<dbReference type="PROSITE" id="PS50943">
    <property type="entry name" value="HTH_CROC1"/>
    <property type="match status" value="1"/>
</dbReference>
<evidence type="ECO:0000313" key="3">
    <source>
        <dbReference type="Proteomes" id="UP001595792"/>
    </source>
</evidence>
<dbReference type="Proteomes" id="UP001595792">
    <property type="component" value="Unassembled WGS sequence"/>
</dbReference>
<dbReference type="SMART" id="SM00530">
    <property type="entry name" value="HTH_XRE"/>
    <property type="match status" value="1"/>
</dbReference>
<dbReference type="EMBL" id="JBHSBY010000031">
    <property type="protein sequence ID" value="MFC4196270.1"/>
    <property type="molecule type" value="Genomic_DNA"/>
</dbReference>
<proteinExistence type="predicted"/>
<dbReference type="InterPro" id="IPR001387">
    <property type="entry name" value="Cro/C1-type_HTH"/>
</dbReference>
<evidence type="ECO:0000259" key="1">
    <source>
        <dbReference type="PROSITE" id="PS50943"/>
    </source>
</evidence>
<comment type="caution">
    <text evidence="2">The sequence shown here is derived from an EMBL/GenBank/DDBJ whole genome shotgun (WGS) entry which is preliminary data.</text>
</comment>
<dbReference type="CDD" id="cd00093">
    <property type="entry name" value="HTH_XRE"/>
    <property type="match status" value="1"/>
</dbReference>
<protein>
    <submittedName>
        <fullName evidence="2">Helix-turn-helix domain-containing protein</fullName>
    </submittedName>
</protein>
<keyword evidence="3" id="KW-1185">Reference proteome</keyword>
<dbReference type="SUPFAM" id="SSF47413">
    <property type="entry name" value="lambda repressor-like DNA-binding domains"/>
    <property type="match status" value="1"/>
</dbReference>
<name>A0ABV8NK86_9SPHI</name>
<dbReference type="Pfam" id="PF01381">
    <property type="entry name" value="HTH_3"/>
    <property type="match status" value="1"/>
</dbReference>
<dbReference type="InterPro" id="IPR010982">
    <property type="entry name" value="Lambda_DNA-bd_dom_sf"/>
</dbReference>
<dbReference type="Gene3D" id="1.10.260.40">
    <property type="entry name" value="lambda repressor-like DNA-binding domains"/>
    <property type="match status" value="1"/>
</dbReference>
<sequence length="76" mass="8539">MSASIDDYVISKVKEFRLIKGFSQSYIANELNVSVGFIGMVESSKYSNHYNLKHLNKLAEVLGCSPKDFLPDKPIL</sequence>
<dbReference type="RefSeq" id="WP_378959592.1">
    <property type="nucleotide sequence ID" value="NZ_JBHRXC010000001.1"/>
</dbReference>
<accession>A0ABV8NK86</accession>
<feature type="domain" description="HTH cro/C1-type" evidence="1">
    <location>
        <begin position="13"/>
        <end position="69"/>
    </location>
</feature>
<evidence type="ECO:0000313" key="2">
    <source>
        <dbReference type="EMBL" id="MFC4196270.1"/>
    </source>
</evidence>